<dbReference type="Pfam" id="PF16486">
    <property type="entry name" value="ArgoN"/>
    <property type="match status" value="1"/>
</dbReference>
<dbReference type="InterPro" id="IPR012337">
    <property type="entry name" value="RNaseH-like_sf"/>
</dbReference>
<dbReference type="InterPro" id="IPR014811">
    <property type="entry name" value="ArgoL1"/>
</dbReference>
<dbReference type="InterPro" id="IPR003165">
    <property type="entry name" value="Piwi"/>
</dbReference>
<dbReference type="Gene3D" id="2.170.260.10">
    <property type="entry name" value="paz domain"/>
    <property type="match status" value="1"/>
</dbReference>
<dbReference type="PROSITE" id="PS50821">
    <property type="entry name" value="PAZ"/>
    <property type="match status" value="1"/>
</dbReference>
<dbReference type="SUPFAM" id="SSF53098">
    <property type="entry name" value="Ribonuclease H-like"/>
    <property type="match status" value="1"/>
</dbReference>
<dbReference type="InterPro" id="IPR032474">
    <property type="entry name" value="Argonaute_N"/>
</dbReference>
<comment type="similarity">
    <text evidence="1">Belongs to the argonaute family.</text>
</comment>
<dbReference type="InterPro" id="IPR032473">
    <property type="entry name" value="Argonaute_Mid_dom"/>
</dbReference>
<evidence type="ECO:0000256" key="2">
    <source>
        <dbReference type="SAM" id="MobiDB-lite"/>
    </source>
</evidence>
<evidence type="ECO:0000259" key="4">
    <source>
        <dbReference type="PROSITE" id="PS50822"/>
    </source>
</evidence>
<keyword evidence="5" id="KW-0132">Cell division</keyword>
<dbReference type="InterPro" id="IPR036397">
    <property type="entry name" value="RNaseH_sf"/>
</dbReference>
<proteinExistence type="inferred from homology"/>
<dbReference type="AlphaFoldDB" id="A0A6B0VHU6"/>
<dbReference type="Gene3D" id="3.40.50.2300">
    <property type="match status" value="1"/>
</dbReference>
<dbReference type="GO" id="GO:0003723">
    <property type="term" value="F:RNA binding"/>
    <property type="evidence" value="ECO:0007669"/>
    <property type="project" value="InterPro"/>
</dbReference>
<evidence type="ECO:0000259" key="3">
    <source>
        <dbReference type="PROSITE" id="PS50821"/>
    </source>
</evidence>
<dbReference type="SMART" id="SM00949">
    <property type="entry name" value="PAZ"/>
    <property type="match status" value="1"/>
</dbReference>
<dbReference type="Pfam" id="PF02170">
    <property type="entry name" value="PAZ"/>
    <property type="match status" value="1"/>
</dbReference>
<dbReference type="Pfam" id="PF02171">
    <property type="entry name" value="Piwi"/>
    <property type="match status" value="1"/>
</dbReference>
<dbReference type="SMART" id="SM00950">
    <property type="entry name" value="Piwi"/>
    <property type="match status" value="1"/>
</dbReference>
<dbReference type="GO" id="GO:0051301">
    <property type="term" value="P:cell division"/>
    <property type="evidence" value="ECO:0007669"/>
    <property type="project" value="UniProtKB-KW"/>
</dbReference>
<dbReference type="PROSITE" id="PS50822">
    <property type="entry name" value="PIWI"/>
    <property type="match status" value="1"/>
</dbReference>
<dbReference type="CDD" id="cd02846">
    <property type="entry name" value="PAZ_argonaute_like"/>
    <property type="match status" value="1"/>
</dbReference>
<dbReference type="GO" id="GO:0034587">
    <property type="term" value="P:piRNA processing"/>
    <property type="evidence" value="ECO:0007669"/>
    <property type="project" value="UniProtKB-ARBA"/>
</dbReference>
<name>A0A6B0VHU6_IXORI</name>
<dbReference type="Pfam" id="PF08699">
    <property type="entry name" value="ArgoL1"/>
    <property type="match status" value="1"/>
</dbReference>
<feature type="domain" description="Piwi" evidence="4">
    <location>
        <begin position="640"/>
        <end position="949"/>
    </location>
</feature>
<feature type="region of interest" description="Disordered" evidence="2">
    <location>
        <begin position="122"/>
        <end position="141"/>
    </location>
</feature>
<protein>
    <submittedName>
        <fullName evidence="5">Putative germ-line stem cell division protein hiwi/piwi</fullName>
    </submittedName>
</protein>
<dbReference type="InterPro" id="IPR003100">
    <property type="entry name" value="PAZ_dom"/>
</dbReference>
<evidence type="ECO:0000256" key="1">
    <source>
        <dbReference type="RuleBase" id="RU361178"/>
    </source>
</evidence>
<accession>A0A6B0VHU6</accession>
<feature type="compositionally biased region" description="Pro residues" evidence="2">
    <location>
        <begin position="95"/>
        <end position="108"/>
    </location>
</feature>
<reference evidence="5" key="1">
    <citation type="submission" date="2019-12" db="EMBL/GenBank/DDBJ databases">
        <title>An insight into the sialome of adult female Ixodes ricinus ticks feeding for 6 days.</title>
        <authorList>
            <person name="Perner J."/>
            <person name="Ribeiro J.M.C."/>
        </authorList>
    </citation>
    <scope>NUCLEOTIDE SEQUENCE</scope>
    <source>
        <strain evidence="5">Semi-engorged</strain>
        <tissue evidence="5">Salivary glands</tissue>
    </source>
</reference>
<sequence length="990" mass="111226">MASGGGPPPRGRGRGSAQRGGRGRARGGPQRGGQAPVPGPRDVPEEQSFARAMLERGQQQQQQQGPPEAFPGLGHPQRPPHRPPQAAPAAQAAPPARPTPAPAQPPPQAAGGDRFDMQKFPEFLPVVPRKRTPFPQRPGQGTLGRPISVLANHFALELPNGNVYHYDVAILPPLRKEEAKAPGQKKMRALSTHVNRRVIQQLVNKYRGELNKCLPAFDGRKNLYTRRKLPFEERIFTVDYEEEEPRRPGEPSQQFSVKIHYAATVNLDALHAVYNNRVRVVPQEVIQALDIIMRHGPCMQWTPVGRSIFMPPGPREQNSIGGGQEVWFGYYTSVRPAQWKPMLNVDRSATSFYEEQTLLEFMVKVLSDWRTKFSLETTRSLNDSQINILNKELKLLKVEAMHLPYPRKYRVVKITRESAANLSFLLEDNTKTSVAEYFRKKYPRFAHYPQLPCIMVGSATRPVYIPLEACRIPKGQPYRRKLAPDMTKEMIKRTAQPPALRFAKIREAVQDVVQKSQPYLSEFGIKISTEPTQLKGRVLEAPTIVMKGDQKLYPREGSWDLRDVQFHQAASVESWVLLGMNTPRLRRDELENFTRLFQQTGGKLGMAVRPPMDVRMRDVGKISTSQILADVKKDFPSVQLVIVVLGRGSSYADIKQTAETSLGIRTQCILEQNFTRNCKPQLMVNLCQKINAKMGGINNGLLLTQKPEIFRKPVIIIGADVSHPAPGDRIRPSIAACVGSLDSIPSKYRASIRVQLEDQEAVARVEMIKDLKGMVMELLKAFREATRHKPEHIIFYRDGVSEGQFAEVRDLELQAIRDACLSLQPDGSFKPPVTFIVVQKRHHTRFMPTNDRDGVGKARNVPPGTTVDTVVTHPVDFDFFLCSHYGIQGTSKPAHYYVVHDDYNFSSDDLQKLSYYLCHTYARCARSVSIPAPVYYAHLAAFRAKEHIFSKVDVSSKASSSSGGGPSLSTREYEDAVALTDAMKQIMYFV</sequence>
<feature type="compositionally biased region" description="Pro residues" evidence="2">
    <location>
        <begin position="1"/>
        <end position="10"/>
    </location>
</feature>
<evidence type="ECO:0000313" key="5">
    <source>
        <dbReference type="EMBL" id="MXV00849.1"/>
    </source>
</evidence>
<dbReference type="EMBL" id="GIFC01018765">
    <property type="protein sequence ID" value="MXV00849.1"/>
    <property type="molecule type" value="Transcribed_RNA"/>
</dbReference>
<dbReference type="Gene3D" id="3.30.420.10">
    <property type="entry name" value="Ribonuclease H-like superfamily/Ribonuclease H"/>
    <property type="match status" value="1"/>
</dbReference>
<dbReference type="InterPro" id="IPR045246">
    <property type="entry name" value="Piwi_ago-like"/>
</dbReference>
<keyword evidence="5" id="KW-0131">Cell cycle</keyword>
<dbReference type="InterPro" id="IPR036085">
    <property type="entry name" value="PAZ_dom_sf"/>
</dbReference>
<dbReference type="CDD" id="cd04657">
    <property type="entry name" value="Piwi_ago-like"/>
    <property type="match status" value="1"/>
</dbReference>
<dbReference type="SMART" id="SM01163">
    <property type="entry name" value="DUF1785"/>
    <property type="match status" value="1"/>
</dbReference>
<dbReference type="SUPFAM" id="SSF101690">
    <property type="entry name" value="PAZ domain"/>
    <property type="match status" value="1"/>
</dbReference>
<feature type="domain" description="PAZ" evidence="3">
    <location>
        <begin position="365"/>
        <end position="474"/>
    </location>
</feature>
<dbReference type="Pfam" id="PF16487">
    <property type="entry name" value="ArgoMid"/>
    <property type="match status" value="1"/>
</dbReference>
<dbReference type="Pfam" id="PF16488">
    <property type="entry name" value="ArgoL2"/>
    <property type="match status" value="1"/>
</dbReference>
<dbReference type="PANTHER" id="PTHR22891">
    <property type="entry name" value="EUKARYOTIC TRANSLATION INITIATION FACTOR 2C"/>
    <property type="match status" value="1"/>
</dbReference>
<dbReference type="InterPro" id="IPR032472">
    <property type="entry name" value="ArgoL2"/>
</dbReference>
<feature type="region of interest" description="Disordered" evidence="2">
    <location>
        <begin position="1"/>
        <end position="115"/>
    </location>
</feature>
<organism evidence="5">
    <name type="scientific">Ixodes ricinus</name>
    <name type="common">Common tick</name>
    <name type="synonym">Acarus ricinus</name>
    <dbReference type="NCBI Taxonomy" id="34613"/>
    <lineage>
        <taxon>Eukaryota</taxon>
        <taxon>Metazoa</taxon>
        <taxon>Ecdysozoa</taxon>
        <taxon>Arthropoda</taxon>
        <taxon>Chelicerata</taxon>
        <taxon>Arachnida</taxon>
        <taxon>Acari</taxon>
        <taxon>Parasitiformes</taxon>
        <taxon>Ixodida</taxon>
        <taxon>Ixodoidea</taxon>
        <taxon>Ixodidae</taxon>
        <taxon>Ixodinae</taxon>
        <taxon>Ixodes</taxon>
    </lineage>
</organism>